<accession>A0A7C8FP32</accession>
<dbReference type="InterPro" id="IPR013785">
    <property type="entry name" value="Aldolase_TIM"/>
</dbReference>
<evidence type="ECO:0000256" key="12">
    <source>
        <dbReference type="HAMAP-Rule" id="MF_01014"/>
    </source>
</evidence>
<evidence type="ECO:0000256" key="4">
    <source>
        <dbReference type="ARBA" id="ARBA00009667"/>
    </source>
</evidence>
<evidence type="ECO:0000256" key="9">
    <source>
        <dbReference type="ARBA" id="ARBA00023102"/>
    </source>
</evidence>
<dbReference type="GO" id="GO:0000105">
    <property type="term" value="P:L-histidine biosynthetic process"/>
    <property type="evidence" value="ECO:0007669"/>
    <property type="project" value="UniProtKB-UniRule"/>
</dbReference>
<feature type="active site" description="Proton acceptor" evidence="12">
    <location>
        <position position="8"/>
    </location>
</feature>
<dbReference type="InterPro" id="IPR006063">
    <property type="entry name" value="HisA_bact_arch"/>
</dbReference>
<evidence type="ECO:0000256" key="11">
    <source>
        <dbReference type="ARBA" id="ARBA00030547"/>
    </source>
</evidence>
<feature type="active site" description="Proton donor" evidence="12">
    <location>
        <position position="130"/>
    </location>
</feature>
<dbReference type="PANTHER" id="PTHR43090">
    <property type="entry name" value="1-(5-PHOSPHORIBOSYL)-5-[(5-PHOSPHORIBOSYLAMINO)METHYLIDENEAMINO] IMIDAZOLE-4-CARBOXAMIDE ISOMERASE"/>
    <property type="match status" value="1"/>
</dbReference>
<comment type="caution">
    <text evidence="15">The sequence shown here is derived from an EMBL/GenBank/DDBJ whole genome shotgun (WGS) entry which is preliminary data.</text>
</comment>
<reference evidence="15 16" key="1">
    <citation type="submission" date="2019-09" db="EMBL/GenBank/DDBJ databases">
        <title>Whole genome shotgun sequencing (WGS) of Ellagibacter isourolithinifaciens DSM 104140(T) and Adlercreutzia muris DSM 29508(T).</title>
        <authorList>
            <person name="Stoll D.A."/>
            <person name="Danylec N."/>
            <person name="Huch M."/>
        </authorList>
    </citation>
    <scope>NUCLEOTIDE SEQUENCE [LARGE SCALE GENOMIC DNA]</scope>
    <source>
        <strain evidence="15 16">DSM 29508</strain>
    </source>
</reference>
<dbReference type="GO" id="GO:0000162">
    <property type="term" value="P:L-tryptophan biosynthetic process"/>
    <property type="evidence" value="ECO:0007669"/>
    <property type="project" value="TreeGrafter"/>
</dbReference>
<organism evidence="15 16">
    <name type="scientific">Adlercreutzia muris</name>
    <dbReference type="NCBI Taxonomy" id="1796610"/>
    <lineage>
        <taxon>Bacteria</taxon>
        <taxon>Bacillati</taxon>
        <taxon>Actinomycetota</taxon>
        <taxon>Coriobacteriia</taxon>
        <taxon>Eggerthellales</taxon>
        <taxon>Eggerthellaceae</taxon>
        <taxon>Adlercreutzia</taxon>
    </lineage>
</organism>
<dbReference type="InterPro" id="IPR044524">
    <property type="entry name" value="Isoase_HisA-like"/>
</dbReference>
<evidence type="ECO:0000256" key="1">
    <source>
        <dbReference type="ARBA" id="ARBA00000901"/>
    </source>
</evidence>
<evidence type="ECO:0000256" key="6">
    <source>
        <dbReference type="ARBA" id="ARBA00018464"/>
    </source>
</evidence>
<dbReference type="Gene3D" id="3.20.20.70">
    <property type="entry name" value="Aldolase class I"/>
    <property type="match status" value="1"/>
</dbReference>
<dbReference type="HAMAP" id="MF_01014">
    <property type="entry name" value="HisA"/>
    <property type="match status" value="1"/>
</dbReference>
<dbReference type="EC" id="5.3.1.16" evidence="5 12"/>
<evidence type="ECO:0000256" key="2">
    <source>
        <dbReference type="ARBA" id="ARBA00004496"/>
    </source>
</evidence>
<keyword evidence="7 12" id="KW-0963">Cytoplasm</keyword>
<comment type="pathway">
    <text evidence="3 12 14">Amino-acid biosynthesis; L-histidine biosynthesis; L-histidine from 5-phospho-alpha-D-ribose 1-diphosphate: step 4/9.</text>
</comment>
<dbReference type="GO" id="GO:0005737">
    <property type="term" value="C:cytoplasm"/>
    <property type="evidence" value="ECO:0007669"/>
    <property type="project" value="UniProtKB-SubCell"/>
</dbReference>
<comment type="similarity">
    <text evidence="4 12 13">Belongs to the HisA/HisF family.</text>
</comment>
<comment type="catalytic activity">
    <reaction evidence="1 12 14">
        <text>1-(5-phospho-beta-D-ribosyl)-5-[(5-phospho-beta-D-ribosylamino)methylideneamino]imidazole-4-carboxamide = 5-[(5-phospho-1-deoxy-D-ribulos-1-ylimino)methylamino]-1-(5-phospho-beta-D-ribosyl)imidazole-4-carboxamide</text>
        <dbReference type="Rhea" id="RHEA:15469"/>
        <dbReference type="ChEBI" id="CHEBI:58435"/>
        <dbReference type="ChEBI" id="CHEBI:58525"/>
        <dbReference type="EC" id="5.3.1.16"/>
    </reaction>
</comment>
<keyword evidence="10 12" id="KW-0413">Isomerase</keyword>
<gene>
    <name evidence="12 15" type="primary">hisA</name>
    <name evidence="15" type="ORF">F8D48_06165</name>
</gene>
<dbReference type="Proteomes" id="UP000479639">
    <property type="component" value="Unassembled WGS sequence"/>
</dbReference>
<evidence type="ECO:0000256" key="8">
    <source>
        <dbReference type="ARBA" id="ARBA00022605"/>
    </source>
</evidence>
<evidence type="ECO:0000256" key="7">
    <source>
        <dbReference type="ARBA" id="ARBA00022490"/>
    </source>
</evidence>
<dbReference type="InterPro" id="IPR023016">
    <property type="entry name" value="HisA/PriA"/>
</dbReference>
<dbReference type="AlphaFoldDB" id="A0A7C8FP32"/>
<dbReference type="SUPFAM" id="SSF51366">
    <property type="entry name" value="Ribulose-phoshate binding barrel"/>
    <property type="match status" value="1"/>
</dbReference>
<dbReference type="InterPro" id="IPR006062">
    <property type="entry name" value="His_biosynth"/>
</dbReference>
<dbReference type="Pfam" id="PF00977">
    <property type="entry name" value="His_biosynth"/>
    <property type="match status" value="1"/>
</dbReference>
<dbReference type="EMBL" id="WAJS01000015">
    <property type="protein sequence ID" value="KAB1648593.1"/>
    <property type="molecule type" value="Genomic_DNA"/>
</dbReference>
<comment type="subcellular location">
    <subcellularLocation>
        <location evidence="2 12 14">Cytoplasm</location>
    </subcellularLocation>
</comment>
<keyword evidence="9 12" id="KW-0368">Histidine biosynthesis</keyword>
<keyword evidence="8 12" id="KW-0028">Amino-acid biosynthesis</keyword>
<dbReference type="CDD" id="cd04732">
    <property type="entry name" value="HisA"/>
    <property type="match status" value="1"/>
</dbReference>
<dbReference type="InterPro" id="IPR011060">
    <property type="entry name" value="RibuloseP-bd_barrel"/>
</dbReference>
<evidence type="ECO:0000313" key="15">
    <source>
        <dbReference type="EMBL" id="KAB1648593.1"/>
    </source>
</evidence>
<evidence type="ECO:0000256" key="10">
    <source>
        <dbReference type="ARBA" id="ARBA00023235"/>
    </source>
</evidence>
<proteinExistence type="inferred from homology"/>
<dbReference type="GO" id="GO:0003949">
    <property type="term" value="F:1-(5-phosphoribosyl)-5-[(5-phosphoribosylamino)methylideneamino]imidazole-4-carboxamide isomerase activity"/>
    <property type="evidence" value="ECO:0007669"/>
    <property type="project" value="UniProtKB-UniRule"/>
</dbReference>
<keyword evidence="16" id="KW-1185">Reference proteome</keyword>
<name>A0A7C8FP32_9ACTN</name>
<sequence>MYLLPAIDILDGRAVRLARGDYDAVTVYHDDPATQAQLFEEDGATWLHVVDLNGAKSGNPDNIEVVRRILARTKLKVEVGGGVRSLEVADRLLDAGATRVILGTALVRDPDFARAAMEKFGPDALVAGVDAKAGEAAVAGWIEGSGVAATDLAARMGAQGFEHIVYTDIARDGMQTGVDNGAYARMAAAFGNPVIVSGGISSAADIAALGPIADAVEGVIAGRAIYEGTLSVADGVAACAGTYRVSDQLEAEEKPLTIEDLEA</sequence>
<dbReference type="UniPathway" id="UPA00031">
    <property type="reaction ID" value="UER00009"/>
</dbReference>
<dbReference type="RefSeq" id="WP_151430475.1">
    <property type="nucleotide sequence ID" value="NZ_JANJZI010000014.1"/>
</dbReference>
<evidence type="ECO:0000256" key="14">
    <source>
        <dbReference type="RuleBase" id="RU003658"/>
    </source>
</evidence>
<dbReference type="NCBIfam" id="TIGR00007">
    <property type="entry name" value="1-(5-phosphoribosyl)-5-[(5-phosphoribosylamino)methylideneamino]imidazole-4-carboxamide isomerase"/>
    <property type="match status" value="1"/>
</dbReference>
<evidence type="ECO:0000256" key="5">
    <source>
        <dbReference type="ARBA" id="ARBA00012550"/>
    </source>
</evidence>
<protein>
    <recommendedName>
        <fullName evidence="6 12">1-(5-phosphoribosyl)-5-[(5-phosphoribosylamino)methylideneamino] imidazole-4-carboxamide isomerase</fullName>
        <ecNumber evidence="5 12">5.3.1.16</ecNumber>
    </recommendedName>
    <alternativeName>
        <fullName evidence="11 12">Phosphoribosylformimino-5-aminoimidazole carboxamide ribotide isomerase</fullName>
    </alternativeName>
</protein>
<evidence type="ECO:0000313" key="16">
    <source>
        <dbReference type="Proteomes" id="UP000479639"/>
    </source>
</evidence>
<dbReference type="FunFam" id="3.20.20.70:FF:000009">
    <property type="entry name" value="1-(5-phosphoribosyl)-5-[(5-phosphoribosylamino)methylideneamino] imidazole-4-carboxamide isomerase"/>
    <property type="match status" value="1"/>
</dbReference>
<dbReference type="PANTHER" id="PTHR43090:SF2">
    <property type="entry name" value="1-(5-PHOSPHORIBOSYL)-5-[(5-PHOSPHORIBOSYLAMINO)METHYLIDENEAMINO] IMIDAZOLE-4-CARBOXAMIDE ISOMERASE"/>
    <property type="match status" value="1"/>
</dbReference>
<evidence type="ECO:0000256" key="3">
    <source>
        <dbReference type="ARBA" id="ARBA00005133"/>
    </source>
</evidence>
<evidence type="ECO:0000256" key="13">
    <source>
        <dbReference type="RuleBase" id="RU003657"/>
    </source>
</evidence>